<gene>
    <name evidence="2" type="ORF">BT96DRAFT_1017446</name>
</gene>
<dbReference type="EMBL" id="ML769432">
    <property type="protein sequence ID" value="KAE9402704.1"/>
    <property type="molecule type" value="Genomic_DNA"/>
</dbReference>
<accession>A0A6A4I1C2</accession>
<organism evidence="2 3">
    <name type="scientific">Gymnopus androsaceus JB14</name>
    <dbReference type="NCBI Taxonomy" id="1447944"/>
    <lineage>
        <taxon>Eukaryota</taxon>
        <taxon>Fungi</taxon>
        <taxon>Dikarya</taxon>
        <taxon>Basidiomycota</taxon>
        <taxon>Agaricomycotina</taxon>
        <taxon>Agaricomycetes</taxon>
        <taxon>Agaricomycetidae</taxon>
        <taxon>Agaricales</taxon>
        <taxon>Marasmiineae</taxon>
        <taxon>Omphalotaceae</taxon>
        <taxon>Gymnopus</taxon>
    </lineage>
</organism>
<name>A0A6A4I1C2_9AGAR</name>
<sequence length="630" mass="67783">MPILQRPRPLDSSLMQLNDGLVVEGGSSSATVYGMTPESAMVNEIFNNPDAWDTRFDEEGDVDYAGPLADLKELLYGLVSGNSVLSEGSTLDGTSNDYISHASLEEYYPKRRPDIRLKTFTLKSFESRRNTSSLASSSLTSSTLSLDSSHPVIYDDEVSVDLHSHDGESLELGQTKWQGVKEVVDDHDNLLPLLALVDPSVKNTPEEGKTTSIHWSHALPSPKGDDDGQSSSSGKSATKMLTAMTSAFSRLKQGEISPQTDVGHQVRLLTISTDTTTRTRTARSMTITQSPDISSPSSVTVVGASATWNILELYGNDSPKHSPHDIVLQSKSSASTSTSQQQLRVKPKLKGPRLAPKVPRANAANPPLTLLEEKDLPRLINHDGKIRPLPKLPAGDLSTAIPSPPSESTPDWEDPTSMPRPRPSSVTSTPPPPAKFLVRSSSEPLPPLGPRAIQTPKPLHPALSPFSKGQPPKGELLPLRSRFLLPPPTPPLDLPLPPVPEPAVDTTSQNPLPYQDVSLNPQKRAVSPLPSSILRKLHTLESPPSGDNSVLRPPTSFKHKPSASDSDGDGDALSSYPPPAPKTSIGKHFPMRSISQFAPDVPLPDAATLAKRVRKNATPQVQPHLGLAVL</sequence>
<evidence type="ECO:0000313" key="3">
    <source>
        <dbReference type="Proteomes" id="UP000799118"/>
    </source>
</evidence>
<evidence type="ECO:0000256" key="1">
    <source>
        <dbReference type="SAM" id="MobiDB-lite"/>
    </source>
</evidence>
<feature type="region of interest" description="Disordered" evidence="1">
    <location>
        <begin position="330"/>
        <end position="370"/>
    </location>
</feature>
<evidence type="ECO:0000313" key="2">
    <source>
        <dbReference type="EMBL" id="KAE9402704.1"/>
    </source>
</evidence>
<feature type="compositionally biased region" description="Low complexity" evidence="1">
    <location>
        <begin position="330"/>
        <end position="342"/>
    </location>
</feature>
<dbReference type="AlphaFoldDB" id="A0A6A4I1C2"/>
<dbReference type="Proteomes" id="UP000799118">
    <property type="component" value="Unassembled WGS sequence"/>
</dbReference>
<keyword evidence="3" id="KW-1185">Reference proteome</keyword>
<feature type="compositionally biased region" description="Polar residues" evidence="1">
    <location>
        <begin position="505"/>
        <end position="521"/>
    </location>
</feature>
<feature type="compositionally biased region" description="Low complexity" evidence="1">
    <location>
        <begin position="415"/>
        <end position="428"/>
    </location>
</feature>
<reference evidence="2" key="1">
    <citation type="journal article" date="2019" name="Environ. Microbiol.">
        <title>Fungal ecological strategies reflected in gene transcription - a case study of two litter decomposers.</title>
        <authorList>
            <person name="Barbi F."/>
            <person name="Kohler A."/>
            <person name="Barry K."/>
            <person name="Baskaran P."/>
            <person name="Daum C."/>
            <person name="Fauchery L."/>
            <person name="Ihrmark K."/>
            <person name="Kuo A."/>
            <person name="LaButti K."/>
            <person name="Lipzen A."/>
            <person name="Morin E."/>
            <person name="Grigoriev I.V."/>
            <person name="Henrissat B."/>
            <person name="Lindahl B."/>
            <person name="Martin F."/>
        </authorList>
    </citation>
    <scope>NUCLEOTIDE SEQUENCE</scope>
    <source>
        <strain evidence="2">JB14</strain>
    </source>
</reference>
<proteinExistence type="predicted"/>
<dbReference type="OrthoDB" id="3002189at2759"/>
<feature type="region of interest" description="Disordered" evidence="1">
    <location>
        <begin position="382"/>
        <end position="591"/>
    </location>
</feature>
<feature type="region of interest" description="Disordered" evidence="1">
    <location>
        <begin position="201"/>
        <end position="236"/>
    </location>
</feature>
<feature type="compositionally biased region" description="Pro residues" evidence="1">
    <location>
        <begin position="485"/>
        <end position="501"/>
    </location>
</feature>
<protein>
    <submittedName>
        <fullName evidence="2">Uncharacterized protein</fullName>
    </submittedName>
</protein>